<keyword evidence="2" id="KW-0812">Transmembrane</keyword>
<dbReference type="InterPro" id="IPR036396">
    <property type="entry name" value="Cyt_P450_sf"/>
</dbReference>
<dbReference type="EMBL" id="ACYE01000120">
    <property type="protein sequence ID" value="EFE42979.1"/>
    <property type="molecule type" value="Genomic_DNA"/>
</dbReference>
<dbReference type="RefSeq" id="XP_003023597.1">
    <property type="nucleotide sequence ID" value="XM_003023551.1"/>
</dbReference>
<dbReference type="HOGENOM" id="CLU_001570_5_11_1"/>
<dbReference type="InterPro" id="IPR001128">
    <property type="entry name" value="Cyt_P450"/>
</dbReference>
<dbReference type="PRINTS" id="PR00385">
    <property type="entry name" value="P450"/>
</dbReference>
<keyword evidence="2" id="KW-0472">Membrane</keyword>
<keyword evidence="4" id="KW-1185">Reference proteome</keyword>
<name>D4D5H4_TRIVH</name>
<keyword evidence="1" id="KW-0408">Iron</keyword>
<comment type="caution">
    <text evidence="3">The sequence shown here is derived from an EMBL/GenBank/DDBJ whole genome shotgun (WGS) entry which is preliminary data.</text>
</comment>
<dbReference type="GeneID" id="9577069"/>
<keyword evidence="1" id="KW-0349">Heme</keyword>
<evidence type="ECO:0000313" key="4">
    <source>
        <dbReference type="Proteomes" id="UP000008383"/>
    </source>
</evidence>
<dbReference type="SUPFAM" id="SSF48264">
    <property type="entry name" value="Cytochrome P450"/>
    <property type="match status" value="1"/>
</dbReference>
<dbReference type="InterPro" id="IPR050121">
    <property type="entry name" value="Cytochrome_P450_monoxygenase"/>
</dbReference>
<dbReference type="GO" id="GO:0016705">
    <property type="term" value="F:oxidoreductase activity, acting on paired donors, with incorporation or reduction of molecular oxygen"/>
    <property type="evidence" value="ECO:0007669"/>
    <property type="project" value="InterPro"/>
</dbReference>
<dbReference type="Pfam" id="PF00067">
    <property type="entry name" value="p450"/>
    <property type="match status" value="1"/>
</dbReference>
<dbReference type="GO" id="GO:0005506">
    <property type="term" value="F:iron ion binding"/>
    <property type="evidence" value="ECO:0007669"/>
    <property type="project" value="InterPro"/>
</dbReference>
<evidence type="ECO:0000313" key="3">
    <source>
        <dbReference type="EMBL" id="EFE42979.1"/>
    </source>
</evidence>
<reference evidence="4" key="1">
    <citation type="journal article" date="2011" name="Genome Biol.">
        <title>Comparative and functional genomics provide insights into the pathogenicity of dermatophytic fungi.</title>
        <authorList>
            <person name="Burmester A."/>
            <person name="Shelest E."/>
            <person name="Gloeckner G."/>
            <person name="Heddergott C."/>
            <person name="Schindler S."/>
            <person name="Staib P."/>
            <person name="Heidel A."/>
            <person name="Felder M."/>
            <person name="Petzold A."/>
            <person name="Szafranski K."/>
            <person name="Feuermann M."/>
            <person name="Pedruzzi I."/>
            <person name="Priebe S."/>
            <person name="Groth M."/>
            <person name="Winkler R."/>
            <person name="Li W."/>
            <person name="Kniemeyer O."/>
            <person name="Schroeckh V."/>
            <person name="Hertweck C."/>
            <person name="Hube B."/>
            <person name="White T.C."/>
            <person name="Platzer M."/>
            <person name="Guthke R."/>
            <person name="Heitman J."/>
            <person name="Woestemeyer J."/>
            <person name="Zipfel P.F."/>
            <person name="Monod M."/>
            <person name="Brakhage A.A."/>
        </authorList>
    </citation>
    <scope>NUCLEOTIDE SEQUENCE [LARGE SCALE GENOMIC DNA]</scope>
    <source>
        <strain evidence="4">HKI 0517</strain>
    </source>
</reference>
<organism evidence="3 4">
    <name type="scientific">Trichophyton verrucosum (strain HKI 0517)</name>
    <dbReference type="NCBI Taxonomy" id="663202"/>
    <lineage>
        <taxon>Eukaryota</taxon>
        <taxon>Fungi</taxon>
        <taxon>Dikarya</taxon>
        <taxon>Ascomycota</taxon>
        <taxon>Pezizomycotina</taxon>
        <taxon>Eurotiomycetes</taxon>
        <taxon>Eurotiomycetidae</taxon>
        <taxon>Onygenales</taxon>
        <taxon>Arthrodermataceae</taxon>
        <taxon>Trichophyton</taxon>
    </lineage>
</organism>
<gene>
    <name evidence="3" type="ORF">TRV_02344</name>
</gene>
<dbReference type="GO" id="GO:0020037">
    <property type="term" value="F:heme binding"/>
    <property type="evidence" value="ECO:0007669"/>
    <property type="project" value="InterPro"/>
</dbReference>
<dbReference type="KEGG" id="tve:TRV_02344"/>
<dbReference type="AlphaFoldDB" id="D4D5H4"/>
<dbReference type="FunFam" id="1.10.630.10:FF:000051">
    <property type="entry name" value="Cytochrome P450 monooxygenase (Fum15)"/>
    <property type="match status" value="1"/>
</dbReference>
<sequence length="547" mass="61454">MAILLGLGLSVALTFLLVSYFPKYSISGSFARTLPVLFTTYLAIRAVYLVILYPIFFTPYKHLPVPPGRSIWNGHFKILQASSQGTPSAKWTREVPNDGIIRYYFMLNRERLLVTSTKALADVLVNRAYDFAKTRALVASIGWVTGIGVILAEGDVHRLTISKKVQRKNLNPAFSFRHIKELYPIFWQKSVEMAERIAEDIAPLPTDEKIISFADYTGRATLEIIGLAGMGYDLESVNELREEYRKMFTTPGPFTRLIRNVVFLTWPELFFYLPLPYVRTITAASQKIREISRLLVQRKRYELSSKKIDDSSGDIISVALESGNFTEEGLVDQIMTFLAAGHETTSIALQYGTRILCTHPEVQSRLREEVRAKIPSPGQNKDVNGLRHISSTLLDTLPYLNAFCNELFRFYPPVTVTTRQAIRDTVIAGQPIKKGTNIVIAPRATNRNPEFWGEDADVFNPDRWLAPGCANTGGAESNYAFLTFIHGPRSCIGNTFAKGELMCLVAVLAGRFEMELEDPDKELEITPGITNRPADGVRARLKVLEGW</sequence>
<dbReference type="GO" id="GO:0004497">
    <property type="term" value="F:monooxygenase activity"/>
    <property type="evidence" value="ECO:0007669"/>
    <property type="project" value="InterPro"/>
</dbReference>
<dbReference type="PANTHER" id="PTHR24305:SF227">
    <property type="entry name" value="P450, PUTATIVE (EUROFUNG)-RELATED"/>
    <property type="match status" value="1"/>
</dbReference>
<dbReference type="InterPro" id="IPR002401">
    <property type="entry name" value="Cyt_P450_E_grp-I"/>
</dbReference>
<keyword evidence="1" id="KW-0479">Metal-binding</keyword>
<feature type="transmembrane region" description="Helical" evidence="2">
    <location>
        <begin position="41"/>
        <end position="60"/>
    </location>
</feature>
<accession>D4D5H4</accession>
<feature type="binding site" description="axial binding residue" evidence="1">
    <location>
        <position position="491"/>
    </location>
    <ligand>
        <name>heme</name>
        <dbReference type="ChEBI" id="CHEBI:30413"/>
    </ligand>
    <ligandPart>
        <name>Fe</name>
        <dbReference type="ChEBI" id="CHEBI:18248"/>
    </ligandPart>
</feature>
<evidence type="ECO:0000256" key="1">
    <source>
        <dbReference type="PIRSR" id="PIRSR602401-1"/>
    </source>
</evidence>
<dbReference type="Gene3D" id="1.10.630.10">
    <property type="entry name" value="Cytochrome P450"/>
    <property type="match status" value="1"/>
</dbReference>
<proteinExistence type="predicted"/>
<dbReference type="OrthoDB" id="1470350at2759"/>
<keyword evidence="2" id="KW-1133">Transmembrane helix</keyword>
<dbReference type="PRINTS" id="PR00463">
    <property type="entry name" value="EP450I"/>
</dbReference>
<dbReference type="PANTHER" id="PTHR24305">
    <property type="entry name" value="CYTOCHROME P450"/>
    <property type="match status" value="1"/>
</dbReference>
<protein>
    <submittedName>
        <fullName evidence="3">Cytochrome P450 oxidoreductase, putative</fullName>
    </submittedName>
</protein>
<comment type="cofactor">
    <cofactor evidence="1">
        <name>heme</name>
        <dbReference type="ChEBI" id="CHEBI:30413"/>
    </cofactor>
</comment>
<evidence type="ECO:0000256" key="2">
    <source>
        <dbReference type="SAM" id="Phobius"/>
    </source>
</evidence>
<dbReference type="Proteomes" id="UP000008383">
    <property type="component" value="Unassembled WGS sequence"/>
</dbReference>
<dbReference type="CDD" id="cd11069">
    <property type="entry name" value="CYP_FUM15-like"/>
    <property type="match status" value="1"/>
</dbReference>